<keyword evidence="3" id="KW-0547">Nucleotide-binding</keyword>
<dbReference type="InterPro" id="IPR052539">
    <property type="entry name" value="MGD_biosynthesis_adapter"/>
</dbReference>
<evidence type="ECO:0000259" key="4">
    <source>
        <dbReference type="Pfam" id="PF03205"/>
    </source>
</evidence>
<dbReference type="Gene3D" id="3.90.550.10">
    <property type="entry name" value="Spore Coat Polysaccharide Biosynthesis Protein SpsA, Chain A"/>
    <property type="match status" value="1"/>
</dbReference>
<proteinExistence type="inferred from homology"/>
<evidence type="ECO:0000256" key="1">
    <source>
        <dbReference type="ARBA" id="ARBA00023134"/>
    </source>
</evidence>
<keyword evidence="3" id="KW-0963">Cytoplasm</keyword>
<sequence>MSKNHHRGGLPWLFNPFEIKFSAYSGSGKTTLICRLINEMHEDFDIAYAKSDAHRFEMDKPRKDTHQAQLAGAQAVVINNLEARAKLEKRPANEIWRSLNLLEYDIVFVEGYKNHTQSPRILLVNEKMLEEIADRDLENVIAFVGPAQDRPQELPEAIPYLHRDNIPAIKKLILATWEARIPKTKGLVLVGGKSRRMGEDKASMKFSTQSMARQAYDLLKEKCDEVYLSVRDLHQEVPADCQGLPLITDKFIDLGPTGGILSAFKNDSTSAWLVMGCDLPLVNSEALAKLCDGRNAQRYATCFKSQYDGMPEPLFAIYEPKAQNRFYQFLATNRQCPRKVLLNSSIALIEQGDYNYLDNANTPEDALRIKEELIQG</sequence>
<dbReference type="InterPro" id="IPR025877">
    <property type="entry name" value="MobA-like_NTP_Trfase"/>
</dbReference>
<dbReference type="Proteomes" id="UP001214250">
    <property type="component" value="Chromosome 1"/>
</dbReference>
<gene>
    <name evidence="3" type="primary">mobA</name>
    <name evidence="6" type="ORF">PQO03_09710</name>
</gene>
<dbReference type="CDD" id="cd02503">
    <property type="entry name" value="MobA"/>
    <property type="match status" value="1"/>
</dbReference>
<protein>
    <recommendedName>
        <fullName evidence="3">Probable molybdenum cofactor guanylyltransferase</fullName>
        <shortName evidence="3">MoCo guanylyltransferase</shortName>
        <ecNumber evidence="3">2.7.7.77</ecNumber>
    </recommendedName>
    <alternativeName>
        <fullName evidence="3">GTP:molybdopterin guanylyltransferase</fullName>
    </alternativeName>
    <alternativeName>
        <fullName evidence="3">Mo-MPT guanylyltransferase</fullName>
    </alternativeName>
    <alternativeName>
        <fullName evidence="3">Molybdopterin guanylyltransferase</fullName>
    </alternativeName>
    <alternativeName>
        <fullName evidence="3">Molybdopterin-guanine dinucleotide synthase</fullName>
        <shortName evidence="3">MGD synthase</shortName>
    </alternativeName>
</protein>
<comment type="similarity">
    <text evidence="3">Belongs to the MobA family.</text>
</comment>
<evidence type="ECO:0000256" key="3">
    <source>
        <dbReference type="HAMAP-Rule" id="MF_00316"/>
    </source>
</evidence>
<comment type="caution">
    <text evidence="3">Lacks conserved residue(s) required for the propagation of feature annotation.</text>
</comment>
<keyword evidence="1 3" id="KW-0342">GTP-binding</keyword>
<evidence type="ECO:0000256" key="2">
    <source>
        <dbReference type="ARBA" id="ARBA00023150"/>
    </source>
</evidence>
<feature type="binding site" evidence="3">
    <location>
        <position position="201"/>
    </location>
    <ligand>
        <name>GTP</name>
        <dbReference type="ChEBI" id="CHEBI:37565"/>
    </ligand>
</feature>
<dbReference type="RefSeq" id="WP_274149934.1">
    <property type="nucleotide sequence ID" value="NZ_CP117811.1"/>
</dbReference>
<keyword evidence="3" id="KW-0460">Magnesium</keyword>
<dbReference type="SUPFAM" id="SSF52540">
    <property type="entry name" value="P-loop containing nucleoside triphosphate hydrolases"/>
    <property type="match status" value="1"/>
</dbReference>
<feature type="domain" description="Molybdopterin-guanine dinucleotide biosynthesis protein B (MobB)" evidence="4">
    <location>
        <begin position="20"/>
        <end position="144"/>
    </location>
</feature>
<dbReference type="SUPFAM" id="SSF53448">
    <property type="entry name" value="Nucleotide-diphospho-sugar transferases"/>
    <property type="match status" value="1"/>
</dbReference>
<dbReference type="EC" id="2.7.7.77" evidence="3"/>
<dbReference type="PANTHER" id="PTHR40072">
    <property type="entry name" value="MOLYBDOPTERIN-GUANINE DINUCLEOTIDE BIOSYNTHESIS ADAPTER PROTEIN-RELATED"/>
    <property type="match status" value="1"/>
</dbReference>
<evidence type="ECO:0000313" key="6">
    <source>
        <dbReference type="EMBL" id="WDE95989.1"/>
    </source>
</evidence>
<keyword evidence="3" id="KW-0808">Transferase</keyword>
<feature type="binding site" evidence="3">
    <location>
        <begin position="189"/>
        <end position="191"/>
    </location>
    <ligand>
        <name>GTP</name>
        <dbReference type="ChEBI" id="CHEBI:37565"/>
    </ligand>
</feature>
<keyword evidence="2 3" id="KW-0501">Molybdenum cofactor biosynthesis</keyword>
<dbReference type="InterPro" id="IPR013482">
    <property type="entry name" value="Molybde_CF_guanTrfase"/>
</dbReference>
<feature type="binding site" evidence="3">
    <location>
        <position position="278"/>
    </location>
    <ligand>
        <name>GTP</name>
        <dbReference type="ChEBI" id="CHEBI:37565"/>
    </ligand>
</feature>
<dbReference type="PANTHER" id="PTHR40072:SF1">
    <property type="entry name" value="MOLYBDOPTERIN-GUANINE DINUCLEOTIDE BIOSYNTHESIS ADAPTER PROTEIN"/>
    <property type="match status" value="1"/>
</dbReference>
<comment type="domain">
    <text evidence="3">The N-terminal domain determines nucleotide recognition and specific binding, while the C-terminal domain determines the specific binding to the target protein.</text>
</comment>
<feature type="binding site" evidence="3">
    <location>
        <position position="249"/>
    </location>
    <ligand>
        <name>GTP</name>
        <dbReference type="ChEBI" id="CHEBI:37565"/>
    </ligand>
</feature>
<dbReference type="InterPro" id="IPR027417">
    <property type="entry name" value="P-loop_NTPase"/>
</dbReference>
<dbReference type="HAMAP" id="MF_00316">
    <property type="entry name" value="MobA"/>
    <property type="match status" value="1"/>
</dbReference>
<feature type="binding site" evidence="3">
    <location>
        <position position="278"/>
    </location>
    <ligand>
        <name>Mg(2+)</name>
        <dbReference type="ChEBI" id="CHEBI:18420"/>
    </ligand>
</feature>
<keyword evidence="7" id="KW-1185">Reference proteome</keyword>
<dbReference type="InterPro" id="IPR029044">
    <property type="entry name" value="Nucleotide-diphossugar_trans"/>
</dbReference>
<evidence type="ECO:0000259" key="5">
    <source>
        <dbReference type="Pfam" id="PF12804"/>
    </source>
</evidence>
<evidence type="ECO:0000313" key="7">
    <source>
        <dbReference type="Proteomes" id="UP001214250"/>
    </source>
</evidence>
<dbReference type="EMBL" id="CP117811">
    <property type="protein sequence ID" value="WDE95989.1"/>
    <property type="molecule type" value="Genomic_DNA"/>
</dbReference>
<accession>A0ABY7VQK8</accession>
<keyword evidence="3" id="KW-0479">Metal-binding</keyword>
<feature type="domain" description="MobA-like NTP transferase" evidence="5">
    <location>
        <begin position="186"/>
        <end position="332"/>
    </location>
</feature>
<comment type="subcellular location">
    <subcellularLocation>
        <location evidence="3">Cytoplasm</location>
    </subcellularLocation>
</comment>
<dbReference type="InterPro" id="IPR004435">
    <property type="entry name" value="MobB_dom"/>
</dbReference>
<dbReference type="Pfam" id="PF12804">
    <property type="entry name" value="NTP_transf_3"/>
    <property type="match status" value="1"/>
</dbReference>
<dbReference type="Gene3D" id="3.40.50.300">
    <property type="entry name" value="P-loop containing nucleotide triphosphate hydrolases"/>
    <property type="match status" value="1"/>
</dbReference>
<organism evidence="6 7">
    <name type="scientific">Lentisphaera profundi</name>
    <dbReference type="NCBI Taxonomy" id="1658616"/>
    <lineage>
        <taxon>Bacteria</taxon>
        <taxon>Pseudomonadati</taxon>
        <taxon>Lentisphaerota</taxon>
        <taxon>Lentisphaeria</taxon>
        <taxon>Lentisphaerales</taxon>
        <taxon>Lentisphaeraceae</taxon>
        <taxon>Lentisphaera</taxon>
    </lineage>
</organism>
<comment type="catalytic activity">
    <reaction evidence="3">
        <text>Mo-molybdopterin + GTP + H(+) = Mo-molybdopterin guanine dinucleotide + diphosphate</text>
        <dbReference type="Rhea" id="RHEA:34243"/>
        <dbReference type="ChEBI" id="CHEBI:15378"/>
        <dbReference type="ChEBI" id="CHEBI:33019"/>
        <dbReference type="ChEBI" id="CHEBI:37565"/>
        <dbReference type="ChEBI" id="CHEBI:71302"/>
        <dbReference type="ChEBI" id="CHEBI:71310"/>
        <dbReference type="EC" id="2.7.7.77"/>
    </reaction>
</comment>
<name>A0ABY7VQK8_9BACT</name>
<reference evidence="6 7" key="1">
    <citation type="submission" date="2023-02" db="EMBL/GenBank/DDBJ databases">
        <title>Genome sequence of Lentisphaera profundi SAORIC-696.</title>
        <authorList>
            <person name="Kim e."/>
            <person name="Cho J.-C."/>
            <person name="Choi A."/>
            <person name="Kang I."/>
        </authorList>
    </citation>
    <scope>NUCLEOTIDE SEQUENCE [LARGE SCALE GENOMIC DNA]</scope>
    <source>
        <strain evidence="6 7">SAORIC-696</strain>
    </source>
</reference>
<comment type="function">
    <text evidence="3">Transfers a GMP moiety from GTP to Mo-molybdopterin (Mo-MPT) cofactor (Moco or molybdenum cofactor) to form Mo-molybdopterin guanine dinucleotide (Mo-MGD) cofactor.</text>
</comment>
<dbReference type="Pfam" id="PF03205">
    <property type="entry name" value="MobB"/>
    <property type="match status" value="1"/>
</dbReference>
<comment type="cofactor">
    <cofactor evidence="3">
        <name>Mg(2+)</name>
        <dbReference type="ChEBI" id="CHEBI:18420"/>
    </cofactor>
</comment>